<dbReference type="InterPro" id="IPR036302">
    <property type="entry name" value="Pyosin/cloacin_T_dom_sf"/>
</dbReference>
<dbReference type="AlphaFoldDB" id="A0A7U6M665"/>
<sequence>MARDNTYYLDEALYISAQAPTAAELRLIGGGGGGPGAGGWGLSDGPPRGTSPTKQDVARVISTRRVLTEEYQIVEKDYTDKYAPEINQLPATIATLKAQIKAEANALSGAPAEQQILTSRINQIRDRYLQIVPEANNYFGVPAFYKRGDSMMSRFLDPGFFAATTGQELGIEWATRLQRSWDGTYQLHLEAQKHQALADELYGLARQVDQEELSHQPLDLLTIIARRTAQIHAERQIHFDCLPNVLQHELGQTVIDEALTLVQTFSSYLATAAALVQTKQAQIPQYRDQNPRINGPLSKPQLEGLLHLVDEQRLRRAGPRWQEYHLALALNESIRFLGVYATATQNLMRRAAEVENLQAQLAAQEEAIRQQAEAERLAAEAERQRQEALRQSVTYINDARWVASTPAVIPIGAASFAIAESAYSALGETITAAITRLVASALSSLAVGTLAMAWPTTLGNSERRYLVSTPLSSLTPPGGPDLATLAASSTSIDLPYLLAGAEHEHGMDLYVVPGGRPIPVRAAAFDSERQVYSLTLDNPQRILTWTPASAPGAEEGSSTSLPPAPPGTVVYTGSTLNPVSTETEGYPALDLLDQERLIITFPMDSGLPPILVVFKSPRYEAGTSTGNGAQVTDTWRKSAASLEGAPIPAQIADLLRDKEYRSFDAFRRQFWKAVANDPELSKQFSPQDIRRMRKHGYSPWVDKDDKYMSKRSHEIHHAVPISEQGGVYDMDNLIIMTPKAHNHIHHGKDGLEK</sequence>
<dbReference type="Gene3D" id="3.90.540.10">
    <property type="entry name" value="Colicin/pyocin, DNase domain"/>
    <property type="match status" value="1"/>
</dbReference>
<evidence type="ECO:0000256" key="8">
    <source>
        <dbReference type="SAM" id="Coils"/>
    </source>
</evidence>
<keyword evidence="8" id="KW-0175">Coiled coil</keyword>
<dbReference type="InterPro" id="IPR044925">
    <property type="entry name" value="His-Me_finger_sf"/>
</dbReference>
<evidence type="ECO:0000313" key="11">
    <source>
        <dbReference type="EMBL" id="BBU46725.1"/>
    </source>
</evidence>
<feature type="region of interest" description="Disordered" evidence="9">
    <location>
        <begin position="36"/>
        <end position="56"/>
    </location>
</feature>
<dbReference type="EMBL" id="AP022324">
    <property type="protein sequence ID" value="BBU46725.1"/>
    <property type="molecule type" value="Genomic_DNA"/>
</dbReference>
<dbReference type="Pfam" id="PF06958">
    <property type="entry name" value="Pyocin_S"/>
    <property type="match status" value="1"/>
</dbReference>
<dbReference type="GO" id="GO:0004519">
    <property type="term" value="F:endonuclease activity"/>
    <property type="evidence" value="ECO:0007669"/>
    <property type="project" value="UniProtKB-KW"/>
</dbReference>
<feature type="domain" description="Pyosin/cloacin translocation" evidence="10">
    <location>
        <begin position="484"/>
        <end position="613"/>
    </location>
</feature>
<dbReference type="Proteomes" id="UP000464661">
    <property type="component" value="Chromosome"/>
</dbReference>
<dbReference type="GO" id="GO:0031640">
    <property type="term" value="P:killing of cells of another organism"/>
    <property type="evidence" value="ECO:0007669"/>
    <property type="project" value="UniProtKB-KW"/>
</dbReference>
<comment type="similarity">
    <text evidence="1">Belongs to the colicin/pyosin nuclease family.</text>
</comment>
<evidence type="ECO:0000256" key="9">
    <source>
        <dbReference type="SAM" id="MobiDB-lite"/>
    </source>
</evidence>
<dbReference type="InterPro" id="IPR016128">
    <property type="entry name" value="Pyosin/cloacin_T_dom"/>
</dbReference>
<keyword evidence="6" id="KW-0044">Antibiotic</keyword>
<evidence type="ECO:0000256" key="6">
    <source>
        <dbReference type="ARBA" id="ARBA00023022"/>
    </source>
</evidence>
<keyword evidence="2" id="KW-0929">Antimicrobial</keyword>
<keyword evidence="4" id="KW-0255">Endonuclease</keyword>
<keyword evidence="3" id="KW-0540">Nuclease</keyword>
<evidence type="ECO:0000256" key="3">
    <source>
        <dbReference type="ARBA" id="ARBA00022722"/>
    </source>
</evidence>
<proteinExistence type="inferred from homology"/>
<keyword evidence="5" id="KW-0378">Hydrolase</keyword>
<reference evidence="11 12" key="1">
    <citation type="submission" date="2020-01" db="EMBL/GenBank/DDBJ databases">
        <title>Complete Genome Sequence of Pseudomonas putida Strain TS312, Harboring the HdtS type N-acyl-homoserine Lactone Synthase, Isolated from a Paper Mill.</title>
        <authorList>
            <person name="Hosoe A."/>
            <person name="Suenaga T."/>
            <person name="Sugi T."/>
            <person name="Izumi T."/>
            <person name="Nagai N."/>
            <person name="Terada A."/>
        </authorList>
    </citation>
    <scope>NUCLEOTIDE SEQUENCE [LARGE SCALE GENOMIC DNA]</scope>
    <source>
        <strain evidence="11 12">TS312</strain>
    </source>
</reference>
<dbReference type="RefSeq" id="WP_161990136.1">
    <property type="nucleotide sequence ID" value="NZ_AP022324.1"/>
</dbReference>
<dbReference type="SUPFAM" id="SSF54060">
    <property type="entry name" value="His-Me finger endonucleases"/>
    <property type="match status" value="1"/>
</dbReference>
<dbReference type="SUPFAM" id="SSF69369">
    <property type="entry name" value="Cloacin translocation domain"/>
    <property type="match status" value="1"/>
</dbReference>
<protein>
    <recommendedName>
        <fullName evidence="10">Pyosin/cloacin translocation domain-containing protein</fullName>
    </recommendedName>
</protein>
<gene>
    <name evidence="11" type="ORF">PPTS312_46400</name>
</gene>
<keyword evidence="7" id="KW-0078">Bacteriocin</keyword>
<organism evidence="11 12">
    <name type="scientific">Pseudomonas putida</name>
    <name type="common">Arthrobacter siderocapsulatus</name>
    <dbReference type="NCBI Taxonomy" id="303"/>
    <lineage>
        <taxon>Bacteria</taxon>
        <taxon>Pseudomonadati</taxon>
        <taxon>Pseudomonadota</taxon>
        <taxon>Gammaproteobacteria</taxon>
        <taxon>Pseudomonadales</taxon>
        <taxon>Pseudomonadaceae</taxon>
        <taxon>Pseudomonas</taxon>
    </lineage>
</organism>
<dbReference type="Pfam" id="PF21431">
    <property type="entry name" value="Col-Pyo_DNase"/>
    <property type="match status" value="1"/>
</dbReference>
<evidence type="ECO:0000259" key="10">
    <source>
        <dbReference type="Pfam" id="PF06958"/>
    </source>
</evidence>
<evidence type="ECO:0000313" key="12">
    <source>
        <dbReference type="Proteomes" id="UP000464661"/>
    </source>
</evidence>
<dbReference type="GO" id="GO:0042742">
    <property type="term" value="P:defense response to bacterium"/>
    <property type="evidence" value="ECO:0007669"/>
    <property type="project" value="UniProtKB-KW"/>
</dbReference>
<dbReference type="GO" id="GO:0016787">
    <property type="term" value="F:hydrolase activity"/>
    <property type="evidence" value="ECO:0007669"/>
    <property type="project" value="UniProtKB-KW"/>
</dbReference>
<evidence type="ECO:0000256" key="4">
    <source>
        <dbReference type="ARBA" id="ARBA00022759"/>
    </source>
</evidence>
<accession>A0A7U6M665</accession>
<dbReference type="InterPro" id="IPR037146">
    <property type="entry name" value="Colicin/pyocin_DNase_dom_sf"/>
</dbReference>
<name>A0A7U6M665_PSEPU</name>
<evidence type="ECO:0000256" key="7">
    <source>
        <dbReference type="ARBA" id="ARBA00023048"/>
    </source>
</evidence>
<feature type="coiled-coil region" evidence="8">
    <location>
        <begin position="340"/>
        <end position="391"/>
    </location>
</feature>
<evidence type="ECO:0000256" key="1">
    <source>
        <dbReference type="ARBA" id="ARBA00006811"/>
    </source>
</evidence>
<evidence type="ECO:0000256" key="5">
    <source>
        <dbReference type="ARBA" id="ARBA00022801"/>
    </source>
</evidence>
<evidence type="ECO:0000256" key="2">
    <source>
        <dbReference type="ARBA" id="ARBA00022529"/>
    </source>
</evidence>